<dbReference type="InterPro" id="IPR013324">
    <property type="entry name" value="RNA_pol_sigma_r3/r4-like"/>
</dbReference>
<gene>
    <name evidence="2" type="ORF">S12H4_19081</name>
</gene>
<feature type="non-terminal residue" evidence="2">
    <location>
        <position position="1"/>
    </location>
</feature>
<dbReference type="GO" id="GO:0003677">
    <property type="term" value="F:DNA binding"/>
    <property type="evidence" value="ECO:0007669"/>
    <property type="project" value="InterPro"/>
</dbReference>
<sequence>RACEILKRRSENKTASKRTDEKVIDAEELEIVRESLQELDDSLLGPMVLRYFCDLNSKEVGEILGLKPSTVRSRLREARMILAKRLLERGVKR</sequence>
<comment type="caution">
    <text evidence="2">The sequence shown here is derived from an EMBL/GenBank/DDBJ whole genome shotgun (WGS) entry which is preliminary data.</text>
</comment>
<reference evidence="2" key="1">
    <citation type="journal article" date="2014" name="Front. Microbiol.">
        <title>High frequency of phylogenetically diverse reductive dehalogenase-homologous genes in deep subseafloor sedimentary metagenomes.</title>
        <authorList>
            <person name="Kawai M."/>
            <person name="Futagami T."/>
            <person name="Toyoda A."/>
            <person name="Takaki Y."/>
            <person name="Nishi S."/>
            <person name="Hori S."/>
            <person name="Arai W."/>
            <person name="Tsubouchi T."/>
            <person name="Morono Y."/>
            <person name="Uchiyama I."/>
            <person name="Ito T."/>
            <person name="Fujiyama A."/>
            <person name="Inagaki F."/>
            <person name="Takami H."/>
        </authorList>
    </citation>
    <scope>NUCLEOTIDE SEQUENCE</scope>
    <source>
        <strain evidence="2">Expedition CK06-06</strain>
    </source>
</reference>
<protein>
    <recommendedName>
        <fullName evidence="1">RNA polymerase sigma factor 70 region 4 type 2 domain-containing protein</fullName>
    </recommendedName>
</protein>
<evidence type="ECO:0000313" key="2">
    <source>
        <dbReference type="EMBL" id="GAI81191.1"/>
    </source>
</evidence>
<proteinExistence type="predicted"/>
<feature type="domain" description="RNA polymerase sigma factor 70 region 4 type 2" evidence="1">
    <location>
        <begin position="46"/>
        <end position="80"/>
    </location>
</feature>
<dbReference type="SUPFAM" id="SSF88659">
    <property type="entry name" value="Sigma3 and sigma4 domains of RNA polymerase sigma factors"/>
    <property type="match status" value="1"/>
</dbReference>
<name>X1SPX0_9ZZZZ</name>
<dbReference type="Pfam" id="PF08281">
    <property type="entry name" value="Sigma70_r4_2"/>
    <property type="match status" value="1"/>
</dbReference>
<accession>X1SPX0</accession>
<dbReference type="Gene3D" id="1.10.10.10">
    <property type="entry name" value="Winged helix-like DNA-binding domain superfamily/Winged helix DNA-binding domain"/>
    <property type="match status" value="1"/>
</dbReference>
<dbReference type="InterPro" id="IPR013249">
    <property type="entry name" value="RNA_pol_sigma70_r4_t2"/>
</dbReference>
<dbReference type="AlphaFoldDB" id="X1SPX0"/>
<dbReference type="EMBL" id="BARW01009496">
    <property type="protein sequence ID" value="GAI81191.1"/>
    <property type="molecule type" value="Genomic_DNA"/>
</dbReference>
<dbReference type="GO" id="GO:0006352">
    <property type="term" value="P:DNA-templated transcription initiation"/>
    <property type="evidence" value="ECO:0007669"/>
    <property type="project" value="InterPro"/>
</dbReference>
<organism evidence="2">
    <name type="scientific">marine sediment metagenome</name>
    <dbReference type="NCBI Taxonomy" id="412755"/>
    <lineage>
        <taxon>unclassified sequences</taxon>
        <taxon>metagenomes</taxon>
        <taxon>ecological metagenomes</taxon>
    </lineage>
</organism>
<dbReference type="InterPro" id="IPR036388">
    <property type="entry name" value="WH-like_DNA-bd_sf"/>
</dbReference>
<evidence type="ECO:0000259" key="1">
    <source>
        <dbReference type="Pfam" id="PF08281"/>
    </source>
</evidence>
<dbReference type="GO" id="GO:0016987">
    <property type="term" value="F:sigma factor activity"/>
    <property type="evidence" value="ECO:0007669"/>
    <property type="project" value="InterPro"/>
</dbReference>